<proteinExistence type="predicted"/>
<evidence type="ECO:0000256" key="1">
    <source>
        <dbReference type="SAM" id="MobiDB-lite"/>
    </source>
</evidence>
<reference evidence="3" key="1">
    <citation type="submission" date="2016-10" db="EMBL/GenBank/DDBJ databases">
        <authorList>
            <person name="Varghese N."/>
            <person name="Submissions S."/>
        </authorList>
    </citation>
    <scope>NUCLEOTIDE SEQUENCE [LARGE SCALE GENOMIC DNA]</scope>
    <source>
        <strain evidence="3">DSM 17616</strain>
    </source>
</reference>
<protein>
    <submittedName>
        <fullName evidence="2">Uncharacterized protein</fullName>
    </submittedName>
</protein>
<keyword evidence="3" id="KW-1185">Reference proteome</keyword>
<dbReference type="Proteomes" id="UP000199371">
    <property type="component" value="Unassembled WGS sequence"/>
</dbReference>
<organism evidence="2 3">
    <name type="scientific">Rheinheimera pacifica</name>
    <dbReference type="NCBI Taxonomy" id="173990"/>
    <lineage>
        <taxon>Bacteria</taxon>
        <taxon>Pseudomonadati</taxon>
        <taxon>Pseudomonadota</taxon>
        <taxon>Gammaproteobacteria</taxon>
        <taxon>Chromatiales</taxon>
        <taxon>Chromatiaceae</taxon>
        <taxon>Rheinheimera</taxon>
    </lineage>
</organism>
<dbReference type="EMBL" id="FNXF01000023">
    <property type="protein sequence ID" value="SEI12142.1"/>
    <property type="molecule type" value="Genomic_DNA"/>
</dbReference>
<evidence type="ECO:0000313" key="3">
    <source>
        <dbReference type="Proteomes" id="UP000199371"/>
    </source>
</evidence>
<sequence>MPESLSRSSLKKISQRQSLSNKQKLEEFNLDTKIHPSPLAPNNQRGYLKGLLTPSQNHCRSLFYLLS</sequence>
<feature type="region of interest" description="Disordered" evidence="1">
    <location>
        <begin position="1"/>
        <end position="24"/>
    </location>
</feature>
<name>A0A1H6NB33_9GAMM</name>
<dbReference type="STRING" id="173990.SAMN05660691_03904"/>
<gene>
    <name evidence="2" type="ORF">SAMN05660691_03904</name>
</gene>
<dbReference type="RefSeq" id="WP_143039993.1">
    <property type="nucleotide sequence ID" value="NZ_FNXF01000023.1"/>
</dbReference>
<accession>A0A1H6NB33</accession>
<evidence type="ECO:0000313" key="2">
    <source>
        <dbReference type="EMBL" id="SEI12142.1"/>
    </source>
</evidence>
<dbReference type="AlphaFoldDB" id="A0A1H6NB33"/>